<name>A0A9W9W5T7_9EURO</name>
<accession>A0A9W9W5T7</accession>
<organism evidence="2 3">
    <name type="scientific">Penicillium cosmopolitanum</name>
    <dbReference type="NCBI Taxonomy" id="1131564"/>
    <lineage>
        <taxon>Eukaryota</taxon>
        <taxon>Fungi</taxon>
        <taxon>Dikarya</taxon>
        <taxon>Ascomycota</taxon>
        <taxon>Pezizomycotina</taxon>
        <taxon>Eurotiomycetes</taxon>
        <taxon>Eurotiomycetidae</taxon>
        <taxon>Eurotiales</taxon>
        <taxon>Aspergillaceae</taxon>
        <taxon>Penicillium</taxon>
    </lineage>
</organism>
<dbReference type="RefSeq" id="XP_056491240.1">
    <property type="nucleotide sequence ID" value="XM_056628506.1"/>
</dbReference>
<dbReference type="Proteomes" id="UP001147747">
    <property type="component" value="Unassembled WGS sequence"/>
</dbReference>
<evidence type="ECO:0000313" key="3">
    <source>
        <dbReference type="Proteomes" id="UP001147747"/>
    </source>
</evidence>
<proteinExistence type="predicted"/>
<feature type="region of interest" description="Disordered" evidence="1">
    <location>
        <begin position="1"/>
        <end position="47"/>
    </location>
</feature>
<reference evidence="2" key="1">
    <citation type="submission" date="2022-12" db="EMBL/GenBank/DDBJ databases">
        <authorList>
            <person name="Petersen C."/>
        </authorList>
    </citation>
    <scope>NUCLEOTIDE SEQUENCE</scope>
    <source>
        <strain evidence="2">IBT 29677</strain>
    </source>
</reference>
<dbReference type="EMBL" id="JAPZBU010000005">
    <property type="protein sequence ID" value="KAJ5403998.1"/>
    <property type="molecule type" value="Genomic_DNA"/>
</dbReference>
<evidence type="ECO:0000313" key="2">
    <source>
        <dbReference type="EMBL" id="KAJ5403998.1"/>
    </source>
</evidence>
<sequence>MKPKSSGSKAQTEEPHIKEVSNDADGRSAYDITKSEPKDKPITPTPITTKKVLTATATINKGKQRDNHRSLFFILHKDSLYEFKNPKDLQTYLQKDPERFYYLINNQTKIYKKLTKIITVCKRNSAGASSLKKESRIDPVTLKKSLNYIYTLTLVHYIDYTVTLSYVPKLKQRTEERYFEYNKTGYISKDYLKRALCLLKEPKPITVVNLTDIEVPAPLAPTVDTEKA</sequence>
<protein>
    <submittedName>
        <fullName evidence="2">Uncharacterized protein</fullName>
    </submittedName>
</protein>
<reference evidence="2" key="2">
    <citation type="journal article" date="2023" name="IMA Fungus">
        <title>Comparative genomic study of the Penicillium genus elucidates a diverse pangenome and 15 lateral gene transfer events.</title>
        <authorList>
            <person name="Petersen C."/>
            <person name="Sorensen T."/>
            <person name="Nielsen M.R."/>
            <person name="Sondergaard T.E."/>
            <person name="Sorensen J.L."/>
            <person name="Fitzpatrick D.A."/>
            <person name="Frisvad J.C."/>
            <person name="Nielsen K.L."/>
        </authorList>
    </citation>
    <scope>NUCLEOTIDE SEQUENCE</scope>
    <source>
        <strain evidence="2">IBT 29677</strain>
    </source>
</reference>
<keyword evidence="3" id="KW-1185">Reference proteome</keyword>
<feature type="compositionally biased region" description="Basic and acidic residues" evidence="1">
    <location>
        <begin position="11"/>
        <end position="41"/>
    </location>
</feature>
<evidence type="ECO:0000256" key="1">
    <source>
        <dbReference type="SAM" id="MobiDB-lite"/>
    </source>
</evidence>
<feature type="compositionally biased region" description="Polar residues" evidence="1">
    <location>
        <begin position="1"/>
        <end position="10"/>
    </location>
</feature>
<dbReference type="GeneID" id="81367486"/>
<comment type="caution">
    <text evidence="2">The sequence shown here is derived from an EMBL/GenBank/DDBJ whole genome shotgun (WGS) entry which is preliminary data.</text>
</comment>
<gene>
    <name evidence="2" type="ORF">N7509_003869</name>
</gene>
<dbReference type="AlphaFoldDB" id="A0A9W9W5T7"/>